<sequence length="127" mass="14107">MAVKQIGFKLVMNDGENKKTYQVALDEKKSENFLNFGIGDKVDCSVIGIPGYEVQITGGSDIAGFPMKKGIHQERAAVMVGEGRDRKRRTYAGERTHKNTSQINAKIIKKGDVPIEEILEKISPKKE</sequence>
<keyword evidence="3" id="KW-0687">Ribonucleoprotein</keyword>
<dbReference type="GO" id="GO:0005840">
    <property type="term" value="C:ribosome"/>
    <property type="evidence" value="ECO:0007669"/>
    <property type="project" value="UniProtKB-KW"/>
</dbReference>
<proteinExistence type="inferred from homology"/>
<comment type="similarity">
    <text evidence="1">Belongs to the eukaryotic ribosomal protein eS6 family.</text>
</comment>
<evidence type="ECO:0000256" key="3">
    <source>
        <dbReference type="ARBA" id="ARBA00023274"/>
    </source>
</evidence>
<dbReference type="GO" id="GO:0003735">
    <property type="term" value="F:structural constituent of ribosome"/>
    <property type="evidence" value="ECO:0007669"/>
    <property type="project" value="InterPro"/>
</dbReference>
<dbReference type="EMBL" id="CCXY01000045">
    <property type="protein sequence ID" value="CEG11344.1"/>
    <property type="molecule type" value="Genomic_DNA"/>
</dbReference>
<evidence type="ECO:0000256" key="2">
    <source>
        <dbReference type="ARBA" id="ARBA00022980"/>
    </source>
</evidence>
<dbReference type="InterPro" id="IPR018282">
    <property type="entry name" value="Ribosomal_eS6_CS"/>
</dbReference>
<dbReference type="InterPro" id="IPR001377">
    <property type="entry name" value="Ribosomal_eS6"/>
</dbReference>
<name>A0A098E771_9ZZZZ</name>
<reference evidence="4" key="1">
    <citation type="submission" date="2014-09" db="EMBL/GenBank/DDBJ databases">
        <authorList>
            <person name="Probst J Alexander"/>
        </authorList>
    </citation>
    <scope>NUCLEOTIDE SEQUENCE</scope>
</reference>
<organism evidence="4">
    <name type="scientific">groundwater metagenome</name>
    <dbReference type="NCBI Taxonomy" id="717931"/>
    <lineage>
        <taxon>unclassified sequences</taxon>
        <taxon>metagenomes</taxon>
        <taxon>ecological metagenomes</taxon>
    </lineage>
</organism>
<dbReference type="PANTHER" id="PTHR11502">
    <property type="entry name" value="40S RIBOSOMAL PROTEIN S6"/>
    <property type="match status" value="1"/>
</dbReference>
<dbReference type="GO" id="GO:1990904">
    <property type="term" value="C:ribonucleoprotein complex"/>
    <property type="evidence" value="ECO:0007669"/>
    <property type="project" value="UniProtKB-KW"/>
</dbReference>
<accession>A0A098E771</accession>
<dbReference type="GO" id="GO:0006412">
    <property type="term" value="P:translation"/>
    <property type="evidence" value="ECO:0007669"/>
    <property type="project" value="InterPro"/>
</dbReference>
<gene>
    <name evidence="4" type="ORF">MSIBF_A1390020</name>
</gene>
<protein>
    <submittedName>
        <fullName evidence="4">Putative 30S ribosomal protein S6e</fullName>
    </submittedName>
</protein>
<evidence type="ECO:0000256" key="1">
    <source>
        <dbReference type="ARBA" id="ARBA00009312"/>
    </source>
</evidence>
<evidence type="ECO:0000313" key="4">
    <source>
        <dbReference type="EMBL" id="CEG11344.1"/>
    </source>
</evidence>
<dbReference type="Pfam" id="PF01092">
    <property type="entry name" value="Ribosomal_S6e"/>
    <property type="match status" value="1"/>
</dbReference>
<keyword evidence="2 4" id="KW-0689">Ribosomal protein</keyword>
<dbReference type="PROSITE" id="PS00578">
    <property type="entry name" value="RIBOSOMAL_S6E"/>
    <property type="match status" value="1"/>
</dbReference>
<dbReference type="SMART" id="SM01405">
    <property type="entry name" value="Ribosomal_S6e"/>
    <property type="match status" value="1"/>
</dbReference>
<dbReference type="AlphaFoldDB" id="A0A098E771"/>